<organism evidence="1 2">
    <name type="scientific">Platanthera guangdongensis</name>
    <dbReference type="NCBI Taxonomy" id="2320717"/>
    <lineage>
        <taxon>Eukaryota</taxon>
        <taxon>Viridiplantae</taxon>
        <taxon>Streptophyta</taxon>
        <taxon>Embryophyta</taxon>
        <taxon>Tracheophyta</taxon>
        <taxon>Spermatophyta</taxon>
        <taxon>Magnoliopsida</taxon>
        <taxon>Liliopsida</taxon>
        <taxon>Asparagales</taxon>
        <taxon>Orchidaceae</taxon>
        <taxon>Orchidoideae</taxon>
        <taxon>Orchideae</taxon>
        <taxon>Orchidinae</taxon>
        <taxon>Platanthera</taxon>
    </lineage>
</organism>
<name>A0ABR2LIN3_9ASPA</name>
<proteinExistence type="predicted"/>
<evidence type="ECO:0000313" key="1">
    <source>
        <dbReference type="EMBL" id="KAK8941950.1"/>
    </source>
</evidence>
<sequence length="74" mass="8297">MFIKRFHAWLKLEKQNSICLKKLRQQEPPDERLQEAGIELEMEQEIMTMMMASTMSAMVGGGRSLAPASKGVAG</sequence>
<gene>
    <name evidence="1" type="ORF">KSP40_PGU001380</name>
</gene>
<dbReference type="Proteomes" id="UP001412067">
    <property type="component" value="Unassembled WGS sequence"/>
</dbReference>
<evidence type="ECO:0000313" key="2">
    <source>
        <dbReference type="Proteomes" id="UP001412067"/>
    </source>
</evidence>
<accession>A0ABR2LIN3</accession>
<comment type="caution">
    <text evidence="1">The sequence shown here is derived from an EMBL/GenBank/DDBJ whole genome shotgun (WGS) entry which is preliminary data.</text>
</comment>
<keyword evidence="2" id="KW-1185">Reference proteome</keyword>
<reference evidence="1 2" key="1">
    <citation type="journal article" date="2022" name="Nat. Plants">
        <title>Genomes of leafy and leafless Platanthera orchids illuminate the evolution of mycoheterotrophy.</title>
        <authorList>
            <person name="Li M.H."/>
            <person name="Liu K.W."/>
            <person name="Li Z."/>
            <person name="Lu H.C."/>
            <person name="Ye Q.L."/>
            <person name="Zhang D."/>
            <person name="Wang J.Y."/>
            <person name="Li Y.F."/>
            <person name="Zhong Z.M."/>
            <person name="Liu X."/>
            <person name="Yu X."/>
            <person name="Liu D.K."/>
            <person name="Tu X.D."/>
            <person name="Liu B."/>
            <person name="Hao Y."/>
            <person name="Liao X.Y."/>
            <person name="Jiang Y.T."/>
            <person name="Sun W.H."/>
            <person name="Chen J."/>
            <person name="Chen Y.Q."/>
            <person name="Ai Y."/>
            <person name="Zhai J.W."/>
            <person name="Wu S.S."/>
            <person name="Zhou Z."/>
            <person name="Hsiao Y.Y."/>
            <person name="Wu W.L."/>
            <person name="Chen Y.Y."/>
            <person name="Lin Y.F."/>
            <person name="Hsu J.L."/>
            <person name="Li C.Y."/>
            <person name="Wang Z.W."/>
            <person name="Zhao X."/>
            <person name="Zhong W.Y."/>
            <person name="Ma X.K."/>
            <person name="Ma L."/>
            <person name="Huang J."/>
            <person name="Chen G.Z."/>
            <person name="Huang M.Z."/>
            <person name="Huang L."/>
            <person name="Peng D.H."/>
            <person name="Luo Y.B."/>
            <person name="Zou S.Q."/>
            <person name="Chen S.P."/>
            <person name="Lan S."/>
            <person name="Tsai W.C."/>
            <person name="Van de Peer Y."/>
            <person name="Liu Z.J."/>
        </authorList>
    </citation>
    <scope>NUCLEOTIDE SEQUENCE [LARGE SCALE GENOMIC DNA]</scope>
    <source>
        <strain evidence="1">Lor288</strain>
    </source>
</reference>
<dbReference type="EMBL" id="JBBWWR010000019">
    <property type="protein sequence ID" value="KAK8941950.1"/>
    <property type="molecule type" value="Genomic_DNA"/>
</dbReference>
<protein>
    <submittedName>
        <fullName evidence="1">Uncharacterized protein</fullName>
    </submittedName>
</protein>